<sequence>MVRESVPKPTGAFKNVQNPKEKFKPKLYFYTINYPEYEKDLCLLEMKYIFGESPKNKYIFTNHYIDPSRSPFIKHFINVLYTGKSLEEITSKILYYNVSYNNFKVSFIDLGDEDIHFKERRRIESIIGFNINGYADIHNPEIIIGITNINGKWILGELTHNKCKWQLHNKKPYSYCNGLGVRVARALVNIAINNDFDCKLIDPCCGVGNVIIEALSIGAKIRGYEINPLIAENANKNLEYFGYENRIINGDMHKIVEKYDAAIVDLPYGVFSITSLEEQLAIMRTSKKIAKKSLFVTNYDMESELTSLGFKIVDSCIVSKSKFKRHITICI</sequence>
<name>A0ABQ5N1F3_9CLOT</name>
<dbReference type="PANTHER" id="PTHR14911:SF13">
    <property type="entry name" value="TRNA (GUANINE(6)-N2)-METHYLTRANSFERASE THUMP3"/>
    <property type="match status" value="1"/>
</dbReference>
<keyword evidence="3" id="KW-1185">Reference proteome</keyword>
<dbReference type="GO" id="GO:0032259">
    <property type="term" value="P:methylation"/>
    <property type="evidence" value="ECO:0007669"/>
    <property type="project" value="UniProtKB-KW"/>
</dbReference>
<proteinExistence type="predicted"/>
<protein>
    <submittedName>
        <fullName evidence="2">Methyltransferase</fullName>
    </submittedName>
</protein>
<organism evidence="2 3">
    <name type="scientific">Clostridium omnivorum</name>
    <dbReference type="NCBI Taxonomy" id="1604902"/>
    <lineage>
        <taxon>Bacteria</taxon>
        <taxon>Bacillati</taxon>
        <taxon>Bacillota</taxon>
        <taxon>Clostridia</taxon>
        <taxon>Eubacteriales</taxon>
        <taxon>Clostridiaceae</taxon>
        <taxon>Clostridium</taxon>
    </lineage>
</organism>
<dbReference type="SUPFAM" id="SSF53335">
    <property type="entry name" value="S-adenosyl-L-methionine-dependent methyltransferases"/>
    <property type="match status" value="1"/>
</dbReference>
<dbReference type="InterPro" id="IPR029063">
    <property type="entry name" value="SAM-dependent_MTases_sf"/>
</dbReference>
<evidence type="ECO:0000313" key="2">
    <source>
        <dbReference type="EMBL" id="GLC28900.1"/>
    </source>
</evidence>
<dbReference type="GO" id="GO:0008168">
    <property type="term" value="F:methyltransferase activity"/>
    <property type="evidence" value="ECO:0007669"/>
    <property type="project" value="UniProtKB-KW"/>
</dbReference>
<keyword evidence="2" id="KW-0489">Methyltransferase</keyword>
<dbReference type="RefSeq" id="WP_264848173.1">
    <property type="nucleotide sequence ID" value="NZ_BRXR01000001.1"/>
</dbReference>
<comment type="caution">
    <text evidence="2">The sequence shown here is derived from an EMBL/GenBank/DDBJ whole genome shotgun (WGS) entry which is preliminary data.</text>
</comment>
<evidence type="ECO:0000259" key="1">
    <source>
        <dbReference type="Pfam" id="PF01170"/>
    </source>
</evidence>
<dbReference type="Gene3D" id="3.40.50.150">
    <property type="entry name" value="Vaccinia Virus protein VP39"/>
    <property type="match status" value="1"/>
</dbReference>
<dbReference type="EMBL" id="BRXR01000001">
    <property type="protein sequence ID" value="GLC28900.1"/>
    <property type="molecule type" value="Genomic_DNA"/>
</dbReference>
<feature type="domain" description="Ribosomal RNA large subunit methyltransferase K/L-like methyltransferase" evidence="1">
    <location>
        <begin position="178"/>
        <end position="278"/>
    </location>
</feature>
<dbReference type="Pfam" id="PF01170">
    <property type="entry name" value="UPF0020"/>
    <property type="match status" value="1"/>
</dbReference>
<dbReference type="PANTHER" id="PTHR14911">
    <property type="entry name" value="THUMP DOMAIN-CONTAINING"/>
    <property type="match status" value="1"/>
</dbReference>
<evidence type="ECO:0000313" key="3">
    <source>
        <dbReference type="Proteomes" id="UP001208567"/>
    </source>
</evidence>
<dbReference type="CDD" id="cd02440">
    <property type="entry name" value="AdoMet_MTases"/>
    <property type="match status" value="1"/>
</dbReference>
<keyword evidence="2" id="KW-0808">Transferase</keyword>
<dbReference type="InterPro" id="IPR000241">
    <property type="entry name" value="RlmKL-like_Mtase"/>
</dbReference>
<reference evidence="2 3" key="1">
    <citation type="journal article" date="2024" name="Int. J. Syst. Evol. Microbiol.">
        <title>Clostridium omnivorum sp. nov., isolated from anoxic soil under the treatment of reductive soil disinfestation.</title>
        <authorList>
            <person name="Ueki A."/>
            <person name="Tonouchi A."/>
            <person name="Kaku N."/>
            <person name="Honma S."/>
            <person name="Ueki K."/>
        </authorList>
    </citation>
    <scope>NUCLEOTIDE SEQUENCE [LARGE SCALE GENOMIC DNA]</scope>
    <source>
        <strain evidence="2 3">E14</strain>
    </source>
</reference>
<gene>
    <name evidence="2" type="ORF">bsdE14_03100</name>
</gene>
<dbReference type="Proteomes" id="UP001208567">
    <property type="component" value="Unassembled WGS sequence"/>
</dbReference>
<accession>A0ABQ5N1F3</accession>